<dbReference type="RefSeq" id="WP_271139326.1">
    <property type="nucleotide sequence ID" value="NZ_JAPYYP010000001.1"/>
</dbReference>
<keyword evidence="2" id="KW-1185">Reference proteome</keyword>
<protein>
    <submittedName>
        <fullName evidence="1">Uncharacterized protein</fullName>
    </submittedName>
</protein>
<accession>A0A9X3TMG0</accession>
<proteinExistence type="predicted"/>
<reference evidence="1" key="1">
    <citation type="submission" date="2022-12" db="EMBL/GenBank/DDBJ databases">
        <title>Draft genome sequence of the thermophilic strain Brevibacillus thermoruber HT42, isolated from Los Humeros, Puebla, Mexico, with biotechnological potential.</title>
        <authorList>
            <person name="Lara Sanchez J."/>
            <person name="Solis Palacios R."/>
            <person name="Bustos Baena A.S."/>
            <person name="Ruz Baez A.E."/>
            <person name="Espinosa Luna G."/>
            <person name="Oliart Ros R.M."/>
        </authorList>
    </citation>
    <scope>NUCLEOTIDE SEQUENCE</scope>
    <source>
        <strain evidence="1">HT42</strain>
    </source>
</reference>
<dbReference type="Proteomes" id="UP001151071">
    <property type="component" value="Unassembled WGS sequence"/>
</dbReference>
<comment type="caution">
    <text evidence="1">The sequence shown here is derived from an EMBL/GenBank/DDBJ whole genome shotgun (WGS) entry which is preliminary data.</text>
</comment>
<evidence type="ECO:0000313" key="1">
    <source>
        <dbReference type="EMBL" id="MDA5107052.1"/>
    </source>
</evidence>
<dbReference type="EMBL" id="JAPYYP010000001">
    <property type="protein sequence ID" value="MDA5107052.1"/>
    <property type="molecule type" value="Genomic_DNA"/>
</dbReference>
<evidence type="ECO:0000313" key="2">
    <source>
        <dbReference type="Proteomes" id="UP001151071"/>
    </source>
</evidence>
<dbReference type="AlphaFoldDB" id="A0A9X3TMG0"/>
<gene>
    <name evidence="1" type="ORF">O3V59_01620</name>
</gene>
<name>A0A9X3TMG0_9BACL</name>
<organism evidence="1 2">
    <name type="scientific">Brevibacillus thermoruber</name>
    <dbReference type="NCBI Taxonomy" id="33942"/>
    <lineage>
        <taxon>Bacteria</taxon>
        <taxon>Bacillati</taxon>
        <taxon>Bacillota</taxon>
        <taxon>Bacilli</taxon>
        <taxon>Bacillales</taxon>
        <taxon>Paenibacillaceae</taxon>
        <taxon>Brevibacillus</taxon>
    </lineage>
</organism>
<sequence>MLLDTYYQQLTAAILQQDFADQACWREFAGQRFFYVASPLPASQLAERLLATGERITADTKLKPECVYVRSAGLQHVFRFRFLVPQEKQFCCGNLCEDCFLLRQLRS</sequence>